<evidence type="ECO:0000256" key="2">
    <source>
        <dbReference type="ARBA" id="ARBA00008263"/>
    </source>
</evidence>
<dbReference type="Gene3D" id="1.10.268.10">
    <property type="entry name" value="Topoisomerase, domain 3"/>
    <property type="match status" value="1"/>
</dbReference>
<gene>
    <name evidence="9" type="ORF">KC640_00050</name>
</gene>
<dbReference type="SUPFAM" id="SSF56719">
    <property type="entry name" value="Type II DNA topoisomerase"/>
    <property type="match status" value="1"/>
</dbReference>
<dbReference type="GO" id="GO:0009330">
    <property type="term" value="C:DNA topoisomerase type II (double strand cut, ATP-hydrolyzing) complex"/>
    <property type="evidence" value="ECO:0007669"/>
    <property type="project" value="TreeGrafter"/>
</dbReference>
<name>A0A955KYI8_9BACT</name>
<evidence type="ECO:0000256" key="1">
    <source>
        <dbReference type="ARBA" id="ARBA00000185"/>
    </source>
</evidence>
<dbReference type="SUPFAM" id="SSF101904">
    <property type="entry name" value="GyrA/ParC C-terminal domain-like"/>
    <property type="match status" value="1"/>
</dbReference>
<protein>
    <recommendedName>
        <fullName evidence="3">DNA topoisomerase (ATP-hydrolyzing)</fullName>
        <ecNumber evidence="3">5.6.2.2</ecNumber>
    </recommendedName>
</protein>
<dbReference type="InterPro" id="IPR013758">
    <property type="entry name" value="Topo_IIA_A/C_ab"/>
</dbReference>
<dbReference type="SMART" id="SM00434">
    <property type="entry name" value="TOP4c"/>
    <property type="match status" value="1"/>
</dbReference>
<dbReference type="EMBL" id="JAGQLI010000006">
    <property type="protein sequence ID" value="MCA9378797.1"/>
    <property type="molecule type" value="Genomic_DNA"/>
</dbReference>
<dbReference type="PANTHER" id="PTHR43493:SF5">
    <property type="entry name" value="DNA GYRASE SUBUNIT A, CHLOROPLASTIC_MITOCHONDRIAL"/>
    <property type="match status" value="1"/>
</dbReference>
<dbReference type="GO" id="GO:0005524">
    <property type="term" value="F:ATP binding"/>
    <property type="evidence" value="ECO:0007669"/>
    <property type="project" value="InterPro"/>
</dbReference>
<reference evidence="9" key="1">
    <citation type="submission" date="2020-04" db="EMBL/GenBank/DDBJ databases">
        <authorList>
            <person name="Zhang T."/>
        </authorList>
    </citation>
    <scope>NUCLEOTIDE SEQUENCE</scope>
    <source>
        <strain evidence="9">HKST-UBA12</strain>
    </source>
</reference>
<dbReference type="InterPro" id="IPR013760">
    <property type="entry name" value="Topo_IIA-like_dom_sf"/>
</dbReference>
<keyword evidence="5 7" id="KW-0238">DNA-binding</keyword>
<dbReference type="Gene3D" id="3.30.1360.40">
    <property type="match status" value="1"/>
</dbReference>
<dbReference type="Pfam" id="PF00521">
    <property type="entry name" value="DNA_topoisoIV"/>
    <property type="match status" value="1"/>
</dbReference>
<dbReference type="PROSITE" id="PS52040">
    <property type="entry name" value="TOPO_IIA"/>
    <property type="match status" value="1"/>
</dbReference>
<dbReference type="InterPro" id="IPR006691">
    <property type="entry name" value="GyrA/parC_rep"/>
</dbReference>
<evidence type="ECO:0000256" key="4">
    <source>
        <dbReference type="ARBA" id="ARBA00023029"/>
    </source>
</evidence>
<dbReference type="InterPro" id="IPR050220">
    <property type="entry name" value="Type_II_DNA_Topoisomerases"/>
</dbReference>
<keyword evidence="6" id="KW-0413">Isomerase</keyword>
<accession>A0A955KYI8</accession>
<proteinExistence type="inferred from homology"/>
<reference evidence="9" key="2">
    <citation type="journal article" date="2021" name="Microbiome">
        <title>Successional dynamics and alternative stable states in a saline activated sludge microbial community over 9 years.</title>
        <authorList>
            <person name="Wang Y."/>
            <person name="Ye J."/>
            <person name="Ju F."/>
            <person name="Liu L."/>
            <person name="Boyd J.A."/>
            <person name="Deng Y."/>
            <person name="Parks D.H."/>
            <person name="Jiang X."/>
            <person name="Yin X."/>
            <person name="Woodcroft B.J."/>
            <person name="Tyson G.W."/>
            <person name="Hugenholtz P."/>
            <person name="Polz M.F."/>
            <person name="Zhang T."/>
        </authorList>
    </citation>
    <scope>NUCLEOTIDE SEQUENCE</scope>
    <source>
        <strain evidence="9">HKST-UBA12</strain>
    </source>
</reference>
<comment type="caution">
    <text evidence="9">The sequence shown here is derived from an EMBL/GenBank/DDBJ whole genome shotgun (WGS) entry which is preliminary data.</text>
</comment>
<dbReference type="GO" id="GO:0005737">
    <property type="term" value="C:cytoplasm"/>
    <property type="evidence" value="ECO:0007669"/>
    <property type="project" value="TreeGrafter"/>
</dbReference>
<dbReference type="EC" id="5.6.2.2" evidence="3"/>
<dbReference type="InterPro" id="IPR013757">
    <property type="entry name" value="Topo_IIA_A_a_sf"/>
</dbReference>
<dbReference type="AlphaFoldDB" id="A0A955KYI8"/>
<evidence type="ECO:0000313" key="10">
    <source>
        <dbReference type="Proteomes" id="UP000760819"/>
    </source>
</evidence>
<evidence type="ECO:0000313" key="9">
    <source>
        <dbReference type="EMBL" id="MCA9378797.1"/>
    </source>
</evidence>
<comment type="caution">
    <text evidence="7">Lacks conserved residue(s) required for the propagation of feature annotation.</text>
</comment>
<evidence type="ECO:0000259" key="8">
    <source>
        <dbReference type="PROSITE" id="PS52040"/>
    </source>
</evidence>
<evidence type="ECO:0000256" key="5">
    <source>
        <dbReference type="ARBA" id="ARBA00023125"/>
    </source>
</evidence>
<dbReference type="Gene3D" id="2.120.10.90">
    <property type="entry name" value="DNA gyrase/topoisomerase IV, subunit A, C-terminal"/>
    <property type="match status" value="1"/>
</dbReference>
<evidence type="ECO:0000256" key="3">
    <source>
        <dbReference type="ARBA" id="ARBA00012895"/>
    </source>
</evidence>
<dbReference type="GO" id="GO:0003918">
    <property type="term" value="F:DNA topoisomerase type II (double strand cut, ATP-hydrolyzing) activity"/>
    <property type="evidence" value="ECO:0007669"/>
    <property type="project" value="UniProtKB-EC"/>
</dbReference>
<evidence type="ECO:0000256" key="7">
    <source>
        <dbReference type="PROSITE-ProRule" id="PRU01384"/>
    </source>
</evidence>
<sequence length="545" mass="61734">KITGIADIKDLSNRQGIKLVIELKRDAKPKTVENRLYKFTEMQKAFNANVLALVDNEPQLLNVKQILSIFLNHRQEVVIRRNEFELAKLREREHILEGLMIALDNLDEVINTIRNSKDADVAREALMTKFKLTEIQATAILNMQLRRLAALERQKIEEEYKQVVQSIKEILTLLASPEKIMGVIADELKDLKEKFGDERRTKVYKGKAGEISEEDLIAKEDVFVTVSEQGYIKRIKDNSYQTQSRGGVGKKAMTTKEDDAVRHVFSCNTHDEIMFFTNHGRVFVLRVFDIPEYSSRAARGVPVINLININQGELVTSILTRSSEGNILDEDTHQEGEEKSEKQGKVYKFLFMATRKGTVKKTELSQFANIRTSGLISIKLEEGDELIWVKPTTGDDTLILVTRQAKSIHFHEEDVRETGRATMGVRGVKIKEDDEVISMDVLRRKEDFLLTLSENGFGKVTKLEQFPVQKRGGSGVFAARVNDKTGDLVVARVLDHPDRELLMMSAGGQAVRVPTNQLPERNRQTSGVRMMKVKSDDRVAAAAII</sequence>
<organism evidence="9 10">
    <name type="scientific">Candidatus Dojkabacteria bacterium</name>
    <dbReference type="NCBI Taxonomy" id="2099670"/>
    <lineage>
        <taxon>Bacteria</taxon>
        <taxon>Candidatus Dojkabacteria</taxon>
    </lineage>
</organism>
<dbReference type="Pfam" id="PF03989">
    <property type="entry name" value="DNA_gyraseA_C"/>
    <property type="match status" value="6"/>
</dbReference>
<dbReference type="FunFam" id="1.10.268.10:FF:000001">
    <property type="entry name" value="DNA gyrase subunit A"/>
    <property type="match status" value="1"/>
</dbReference>
<dbReference type="Proteomes" id="UP000760819">
    <property type="component" value="Unassembled WGS sequence"/>
</dbReference>
<feature type="domain" description="Topo IIA-type catalytic" evidence="8">
    <location>
        <begin position="1"/>
        <end position="216"/>
    </location>
</feature>
<dbReference type="PANTHER" id="PTHR43493">
    <property type="entry name" value="DNA GYRASE/TOPOISOMERASE SUBUNIT A"/>
    <property type="match status" value="1"/>
</dbReference>
<dbReference type="InterPro" id="IPR002205">
    <property type="entry name" value="Topo_IIA_dom_A"/>
</dbReference>
<dbReference type="InterPro" id="IPR035516">
    <property type="entry name" value="Gyrase/topoIV_suA_C"/>
</dbReference>
<comment type="catalytic activity">
    <reaction evidence="1">
        <text>ATP-dependent breakage, passage and rejoining of double-stranded DNA.</text>
        <dbReference type="EC" id="5.6.2.2"/>
    </reaction>
</comment>
<dbReference type="GO" id="GO:0006265">
    <property type="term" value="P:DNA topological change"/>
    <property type="evidence" value="ECO:0007669"/>
    <property type="project" value="InterPro"/>
</dbReference>
<comment type="similarity">
    <text evidence="2">Belongs to the type II topoisomerase GyrA/ParC subunit family.</text>
</comment>
<dbReference type="Gene3D" id="3.90.199.10">
    <property type="entry name" value="Topoisomerase II, domain 5"/>
    <property type="match status" value="1"/>
</dbReference>
<feature type="non-terminal residue" evidence="9">
    <location>
        <position position="1"/>
    </location>
</feature>
<keyword evidence="4" id="KW-0799">Topoisomerase</keyword>
<evidence type="ECO:0000256" key="6">
    <source>
        <dbReference type="ARBA" id="ARBA00023235"/>
    </source>
</evidence>
<dbReference type="GO" id="GO:0003677">
    <property type="term" value="F:DNA binding"/>
    <property type="evidence" value="ECO:0007669"/>
    <property type="project" value="UniProtKB-UniRule"/>
</dbReference>